<sequence>MSDVSIFVLVLILDLILMFITVYFIITLSDLECDYINALTCCQKLNKYVLPELILKLIPSVIFLFSGYWVLVLLNAPFDAWYILRIVKKPSSYVGFYDPAEIHNRGELKVHIRNSMIKLGQHLLFFFVYLYYLIVTLIG</sequence>
<keyword evidence="3 6" id="KW-0812">Transmembrane</keyword>
<dbReference type="SMART" id="SM01398">
    <property type="entry name" value="Cornichon"/>
    <property type="match status" value="1"/>
</dbReference>
<accession>A0A813TLM1</accession>
<reference evidence="7" key="1">
    <citation type="submission" date="2021-02" db="EMBL/GenBank/DDBJ databases">
        <authorList>
            <person name="Nowell W R."/>
        </authorList>
    </citation>
    <scope>NUCLEOTIDE SEQUENCE</scope>
    <source>
        <strain evidence="7">Ploen Becks lab</strain>
    </source>
</reference>
<dbReference type="GO" id="GO:0016192">
    <property type="term" value="P:vesicle-mediated transport"/>
    <property type="evidence" value="ECO:0007669"/>
    <property type="project" value="InterPro"/>
</dbReference>
<dbReference type="GO" id="GO:0016020">
    <property type="term" value="C:membrane"/>
    <property type="evidence" value="ECO:0007669"/>
    <property type="project" value="UniProtKB-SubCell"/>
</dbReference>
<evidence type="ECO:0000256" key="6">
    <source>
        <dbReference type="SAM" id="Phobius"/>
    </source>
</evidence>
<keyword evidence="8" id="KW-1185">Reference proteome</keyword>
<feature type="transmembrane region" description="Helical" evidence="6">
    <location>
        <begin position="53"/>
        <end position="74"/>
    </location>
</feature>
<comment type="subcellular location">
    <subcellularLocation>
        <location evidence="1">Membrane</location>
        <topology evidence="1">Multi-pass membrane protein</topology>
    </subcellularLocation>
</comment>
<evidence type="ECO:0000256" key="3">
    <source>
        <dbReference type="ARBA" id="ARBA00022692"/>
    </source>
</evidence>
<protein>
    <recommendedName>
        <fullName evidence="9">Cornichon</fullName>
    </recommendedName>
</protein>
<organism evidence="7 8">
    <name type="scientific">Brachionus calyciflorus</name>
    <dbReference type="NCBI Taxonomy" id="104777"/>
    <lineage>
        <taxon>Eukaryota</taxon>
        <taxon>Metazoa</taxon>
        <taxon>Spiralia</taxon>
        <taxon>Gnathifera</taxon>
        <taxon>Rotifera</taxon>
        <taxon>Eurotatoria</taxon>
        <taxon>Monogononta</taxon>
        <taxon>Pseudotrocha</taxon>
        <taxon>Ploima</taxon>
        <taxon>Brachionidae</taxon>
        <taxon>Brachionus</taxon>
    </lineage>
</organism>
<dbReference type="PANTHER" id="PTHR12290">
    <property type="entry name" value="CORNICHON-RELATED"/>
    <property type="match status" value="1"/>
</dbReference>
<keyword evidence="4 6" id="KW-1133">Transmembrane helix</keyword>
<evidence type="ECO:0000313" key="8">
    <source>
        <dbReference type="Proteomes" id="UP000663879"/>
    </source>
</evidence>
<proteinExistence type="inferred from homology"/>
<evidence type="ECO:0000313" key="7">
    <source>
        <dbReference type="EMBL" id="CAF0810880.1"/>
    </source>
</evidence>
<evidence type="ECO:0008006" key="9">
    <source>
        <dbReference type="Google" id="ProtNLM"/>
    </source>
</evidence>
<evidence type="ECO:0000256" key="4">
    <source>
        <dbReference type="ARBA" id="ARBA00022989"/>
    </source>
</evidence>
<feature type="transmembrane region" description="Helical" evidence="6">
    <location>
        <begin position="119"/>
        <end position="138"/>
    </location>
</feature>
<keyword evidence="5 6" id="KW-0472">Membrane</keyword>
<dbReference type="Proteomes" id="UP000663879">
    <property type="component" value="Unassembled WGS sequence"/>
</dbReference>
<evidence type="ECO:0000256" key="5">
    <source>
        <dbReference type="ARBA" id="ARBA00023136"/>
    </source>
</evidence>
<feature type="transmembrane region" description="Helical" evidence="6">
    <location>
        <begin position="6"/>
        <end position="26"/>
    </location>
</feature>
<dbReference type="AlphaFoldDB" id="A0A813TLM1"/>
<dbReference type="OrthoDB" id="8775810at2759"/>
<evidence type="ECO:0000256" key="1">
    <source>
        <dbReference type="ARBA" id="ARBA00004141"/>
    </source>
</evidence>
<dbReference type="Pfam" id="PF03311">
    <property type="entry name" value="Cornichon"/>
    <property type="match status" value="1"/>
</dbReference>
<name>A0A813TLM1_9BILA</name>
<gene>
    <name evidence="7" type="ORF">OXX778_LOCUS6965</name>
</gene>
<dbReference type="InterPro" id="IPR003377">
    <property type="entry name" value="Cornichon"/>
</dbReference>
<dbReference type="EMBL" id="CAJNOC010000860">
    <property type="protein sequence ID" value="CAF0810880.1"/>
    <property type="molecule type" value="Genomic_DNA"/>
</dbReference>
<comment type="similarity">
    <text evidence="2">Belongs to the cornichon family.</text>
</comment>
<evidence type="ECO:0000256" key="2">
    <source>
        <dbReference type="ARBA" id="ARBA00010095"/>
    </source>
</evidence>
<comment type="caution">
    <text evidence="7">The sequence shown here is derived from an EMBL/GenBank/DDBJ whole genome shotgun (WGS) entry which is preliminary data.</text>
</comment>